<evidence type="ECO:0000256" key="4">
    <source>
        <dbReference type="ARBA" id="ARBA00022989"/>
    </source>
</evidence>
<dbReference type="Proteomes" id="UP001073227">
    <property type="component" value="Unassembled WGS sequence"/>
</dbReference>
<keyword evidence="2" id="KW-1003">Cell membrane</keyword>
<dbReference type="RefSeq" id="WP_267654088.1">
    <property type="nucleotide sequence ID" value="NZ_JAOVZR010000001.1"/>
</dbReference>
<dbReference type="CDD" id="cd06579">
    <property type="entry name" value="TM_PBP1_transp_AraH_like"/>
    <property type="match status" value="1"/>
</dbReference>
<proteinExistence type="predicted"/>
<evidence type="ECO:0000313" key="8">
    <source>
        <dbReference type="Proteomes" id="UP001073227"/>
    </source>
</evidence>
<keyword evidence="8" id="KW-1185">Reference proteome</keyword>
<feature type="transmembrane region" description="Helical" evidence="6">
    <location>
        <begin position="275"/>
        <end position="295"/>
    </location>
</feature>
<name>A0ABT3Z9X8_9HYPH</name>
<feature type="transmembrane region" description="Helical" evidence="6">
    <location>
        <begin position="220"/>
        <end position="239"/>
    </location>
</feature>
<feature type="transmembrane region" description="Helical" evidence="6">
    <location>
        <begin position="168"/>
        <end position="189"/>
    </location>
</feature>
<feature type="transmembrane region" description="Helical" evidence="6">
    <location>
        <begin position="127"/>
        <end position="147"/>
    </location>
</feature>
<comment type="subcellular location">
    <subcellularLocation>
        <location evidence="1">Cell membrane</location>
        <topology evidence="1">Multi-pass membrane protein</topology>
    </subcellularLocation>
</comment>
<dbReference type="InterPro" id="IPR001851">
    <property type="entry name" value="ABC_transp_permease"/>
</dbReference>
<evidence type="ECO:0000256" key="3">
    <source>
        <dbReference type="ARBA" id="ARBA00022692"/>
    </source>
</evidence>
<evidence type="ECO:0000256" key="1">
    <source>
        <dbReference type="ARBA" id="ARBA00004651"/>
    </source>
</evidence>
<dbReference type="EMBL" id="JAOVZR010000001">
    <property type="protein sequence ID" value="MCY0148529.1"/>
    <property type="molecule type" value="Genomic_DNA"/>
</dbReference>
<evidence type="ECO:0000256" key="6">
    <source>
        <dbReference type="SAM" id="Phobius"/>
    </source>
</evidence>
<feature type="transmembrane region" description="Helical" evidence="6">
    <location>
        <begin position="76"/>
        <end position="93"/>
    </location>
</feature>
<feature type="transmembrane region" description="Helical" evidence="6">
    <location>
        <begin position="24"/>
        <end position="42"/>
    </location>
</feature>
<keyword evidence="3 6" id="KW-0812">Transmembrane</keyword>
<feature type="transmembrane region" description="Helical" evidence="6">
    <location>
        <begin position="100"/>
        <end position="121"/>
    </location>
</feature>
<dbReference type="PANTHER" id="PTHR32196">
    <property type="entry name" value="ABC TRANSPORTER PERMEASE PROTEIN YPHD-RELATED-RELATED"/>
    <property type="match status" value="1"/>
</dbReference>
<protein>
    <submittedName>
        <fullName evidence="7">ABC transporter permease</fullName>
    </submittedName>
</protein>
<gene>
    <name evidence="7" type="ORF">OEG84_12590</name>
</gene>
<feature type="transmembrane region" description="Helical" evidence="6">
    <location>
        <begin position="251"/>
        <end position="269"/>
    </location>
</feature>
<accession>A0ABT3Z9X8</accession>
<organism evidence="7 8">
    <name type="scientific">Hoeflea algicola</name>
    <dbReference type="NCBI Taxonomy" id="2983763"/>
    <lineage>
        <taxon>Bacteria</taxon>
        <taxon>Pseudomonadati</taxon>
        <taxon>Pseudomonadota</taxon>
        <taxon>Alphaproteobacteria</taxon>
        <taxon>Hyphomicrobiales</taxon>
        <taxon>Rhizobiaceae</taxon>
        <taxon>Hoeflea</taxon>
    </lineage>
</organism>
<keyword evidence="4 6" id="KW-1133">Transmembrane helix</keyword>
<dbReference type="Pfam" id="PF02653">
    <property type="entry name" value="BPD_transp_2"/>
    <property type="match status" value="1"/>
</dbReference>
<evidence type="ECO:0000313" key="7">
    <source>
        <dbReference type="EMBL" id="MCY0148529.1"/>
    </source>
</evidence>
<evidence type="ECO:0000256" key="5">
    <source>
        <dbReference type="ARBA" id="ARBA00023136"/>
    </source>
</evidence>
<comment type="caution">
    <text evidence="7">The sequence shown here is derived from an EMBL/GenBank/DDBJ whole genome shotgun (WGS) entry which is preliminary data.</text>
</comment>
<sequence length="319" mass="33178">MSTHQHPQEFVSPRWSLLSRIEPIYIILAAIILAIVLSNPIYADYGPMMQLLRRASPLIILAVGQLFVIVSGGFDLSVGSLITFIVLLSALVLNTHPEQVYASIALCLAIGVVAGGLNGLVVSVLKVPSIIATLGMLLAYRGAGLYLSGGSARGNLPDAFRAFGRETIYGFPLALIVVLVFGAFAAWTLHGTNYGRQLFAVGTNPRAARLSGVNVTMVRVVAFIFSAVSAVIAAILLGGFSGVSTAVGNGYELQAISAAVLGGAVLLGGRGSVPAVIAGAIALHALFTLLNIWGFPKPMRDAVQGIIIIGAVAYSARRG</sequence>
<keyword evidence="5 6" id="KW-0472">Membrane</keyword>
<evidence type="ECO:0000256" key="2">
    <source>
        <dbReference type="ARBA" id="ARBA00022475"/>
    </source>
</evidence>
<reference evidence="7" key="1">
    <citation type="submission" date="2022-10" db="EMBL/GenBank/DDBJ databases">
        <title>Hoeflea sp. G2-23, isolated from marine algae.</title>
        <authorList>
            <person name="Kristyanto S."/>
            <person name="Kim J.M."/>
            <person name="Jeon C.O."/>
        </authorList>
    </citation>
    <scope>NUCLEOTIDE SEQUENCE</scope>
    <source>
        <strain evidence="7">G2-23</strain>
    </source>
</reference>
<feature type="transmembrane region" description="Helical" evidence="6">
    <location>
        <begin position="51"/>
        <end position="70"/>
    </location>
</feature>